<dbReference type="EMBL" id="SOCP01000027">
    <property type="protein sequence ID" value="TDV38584.1"/>
    <property type="molecule type" value="Genomic_DNA"/>
</dbReference>
<dbReference type="GO" id="GO:0019441">
    <property type="term" value="P:L-tryptophan catabolic process to kynurenine"/>
    <property type="evidence" value="ECO:0007669"/>
    <property type="project" value="InterPro"/>
</dbReference>
<dbReference type="InterPro" id="IPR037217">
    <property type="entry name" value="Trp/Indoleamine_2_3_dOase-like"/>
</dbReference>
<evidence type="ECO:0000313" key="2">
    <source>
        <dbReference type="EMBL" id="TDV38584.1"/>
    </source>
</evidence>
<dbReference type="InterPro" id="IPR037401">
    <property type="entry name" value="SnoaL-like"/>
</dbReference>
<sequence length="499" mass="55113">MLPQLQATWQSDGDGRDRSVVIAGLQAVELCLRLAGDVLDDNRAEACAEERLSRVVRCAVDSCALIAELLGDAAETPTPRSTPPLTAQGKRILGALPTRHAEALGAALTAVPWPRLTPEHRARVEVVLGLRANPWQEPEDALFRTVHQFTECWLRIALHQIDDAAVKAAAGGFVEAARDVDLATRAVELVIFNNDMLELMVPADFHPLRVRLRDGTAAHSRAVHEMFRRPVTLLSALREFLAGKDLPLVALLDNPGTDPVAYRYLRAVASLAKRCQTFLLHHYQLVLEVLGTNTRGTLGNEVQRLATHAVRPLLPELDQARHDLALIAGIRYGAVSGRMVLDGERDAGLHPYPPRATPQRCPDETVRTRIDAYFQAFRDRDASAWTALFDPANGVLVDINGTRPVVGRKKLAIFVNSLFDSFHEIEPSYTVDRMEIGHAKVTWRMSAVSHMNTPARFSGTETFTFAADGLILHAEAEWDAHAVARQVWPHPSEHWTPTA</sequence>
<organism evidence="2 3">
    <name type="scientific">Actinophytocola oryzae</name>
    <dbReference type="NCBI Taxonomy" id="502181"/>
    <lineage>
        <taxon>Bacteria</taxon>
        <taxon>Bacillati</taxon>
        <taxon>Actinomycetota</taxon>
        <taxon>Actinomycetes</taxon>
        <taxon>Pseudonocardiales</taxon>
        <taxon>Pseudonocardiaceae</taxon>
    </lineage>
</organism>
<protein>
    <submittedName>
        <fullName evidence="2">SnoaL-like protein</fullName>
    </submittedName>
</protein>
<dbReference type="AlphaFoldDB" id="A0A4R7US86"/>
<dbReference type="SUPFAM" id="SSF140959">
    <property type="entry name" value="Indolic compounds 2,3-dioxygenase-like"/>
    <property type="match status" value="1"/>
</dbReference>
<dbReference type="GO" id="GO:0046872">
    <property type="term" value="F:metal ion binding"/>
    <property type="evidence" value="ECO:0007669"/>
    <property type="project" value="InterPro"/>
</dbReference>
<comment type="caution">
    <text evidence="2">The sequence shown here is derived from an EMBL/GenBank/DDBJ whole genome shotgun (WGS) entry which is preliminary data.</text>
</comment>
<dbReference type="Proteomes" id="UP000294927">
    <property type="component" value="Unassembled WGS sequence"/>
</dbReference>
<dbReference type="SUPFAM" id="SSF54427">
    <property type="entry name" value="NTF2-like"/>
    <property type="match status" value="1"/>
</dbReference>
<reference evidence="2 3" key="1">
    <citation type="submission" date="2019-03" db="EMBL/GenBank/DDBJ databases">
        <title>Genomic Encyclopedia of Archaeal and Bacterial Type Strains, Phase II (KMG-II): from individual species to whole genera.</title>
        <authorList>
            <person name="Goeker M."/>
        </authorList>
    </citation>
    <scope>NUCLEOTIDE SEQUENCE [LARGE SCALE GENOMIC DNA]</scope>
    <source>
        <strain evidence="2 3">DSM 45499</strain>
    </source>
</reference>
<keyword evidence="3" id="KW-1185">Reference proteome</keyword>
<proteinExistence type="predicted"/>
<accession>A0A4R7US86</accession>
<evidence type="ECO:0000259" key="1">
    <source>
        <dbReference type="Pfam" id="PF12680"/>
    </source>
</evidence>
<dbReference type="InterPro" id="IPR032710">
    <property type="entry name" value="NTF2-like_dom_sf"/>
</dbReference>
<gene>
    <name evidence="2" type="ORF">CLV71_12727</name>
</gene>
<evidence type="ECO:0000313" key="3">
    <source>
        <dbReference type="Proteomes" id="UP000294927"/>
    </source>
</evidence>
<dbReference type="Gene3D" id="3.10.450.50">
    <property type="match status" value="1"/>
</dbReference>
<dbReference type="Pfam" id="PF12680">
    <property type="entry name" value="SnoaL_2"/>
    <property type="match status" value="1"/>
</dbReference>
<dbReference type="GO" id="GO:0020037">
    <property type="term" value="F:heme binding"/>
    <property type="evidence" value="ECO:0007669"/>
    <property type="project" value="InterPro"/>
</dbReference>
<dbReference type="Gene3D" id="1.20.58.480">
    <property type="match status" value="1"/>
</dbReference>
<name>A0A4R7US86_9PSEU</name>
<feature type="domain" description="SnoaL-like" evidence="1">
    <location>
        <begin position="371"/>
        <end position="472"/>
    </location>
</feature>